<keyword evidence="2" id="KW-1185">Reference proteome</keyword>
<organism evidence="1 2">
    <name type="scientific">Adonisia turfae CCMR0081</name>
    <dbReference type="NCBI Taxonomy" id="2292702"/>
    <lineage>
        <taxon>Bacteria</taxon>
        <taxon>Bacillati</taxon>
        <taxon>Cyanobacteriota</taxon>
        <taxon>Adonisia</taxon>
        <taxon>Adonisia turfae</taxon>
    </lineage>
</organism>
<evidence type="ECO:0000313" key="2">
    <source>
        <dbReference type="Proteomes" id="UP000481033"/>
    </source>
</evidence>
<protein>
    <submittedName>
        <fullName evidence="1">Uncharacterized protein</fullName>
    </submittedName>
</protein>
<dbReference type="EMBL" id="QXHD01000004">
    <property type="protein sequence ID" value="NEZ59758.1"/>
    <property type="molecule type" value="Genomic_DNA"/>
</dbReference>
<accession>A0A6M0RU30</accession>
<name>A0A6M0RU30_9CYAN</name>
<gene>
    <name evidence="1" type="ORF">DXZ20_29780</name>
</gene>
<comment type="caution">
    <text evidence="1">The sequence shown here is derived from an EMBL/GenBank/DDBJ whole genome shotgun (WGS) entry which is preliminary data.</text>
</comment>
<dbReference type="Proteomes" id="UP000481033">
    <property type="component" value="Unassembled WGS sequence"/>
</dbReference>
<sequence>MIPLACAGVFGLAQIYPFTGVLISVLHNGPASAATAVSGAPLESPLAIRWMFLGAMCRCGQPTLKPG</sequence>
<proteinExistence type="predicted"/>
<dbReference type="AlphaFoldDB" id="A0A6M0RU30"/>
<reference evidence="1 2" key="1">
    <citation type="journal article" date="2020" name="Microb. Ecol.">
        <title>Ecogenomics of the Marine Benthic Filamentous Cyanobacterium Adonisia.</title>
        <authorList>
            <person name="Walter J.M."/>
            <person name="Coutinho F.H."/>
            <person name="Leomil L."/>
            <person name="Hargreaves P.I."/>
            <person name="Campeao M.E."/>
            <person name="Vieira V.V."/>
            <person name="Silva B.S."/>
            <person name="Fistarol G.O."/>
            <person name="Salomon P.S."/>
            <person name="Sawabe T."/>
            <person name="Mino S."/>
            <person name="Hosokawa M."/>
            <person name="Miyashita H."/>
            <person name="Maruyama F."/>
            <person name="van Verk M.C."/>
            <person name="Dutilh B.E."/>
            <person name="Thompson C.C."/>
            <person name="Thompson F.L."/>
        </authorList>
    </citation>
    <scope>NUCLEOTIDE SEQUENCE [LARGE SCALE GENOMIC DNA]</scope>
    <source>
        <strain evidence="1 2">CCMR0081</strain>
    </source>
</reference>
<evidence type="ECO:0000313" key="1">
    <source>
        <dbReference type="EMBL" id="NEZ59758.1"/>
    </source>
</evidence>